<proteinExistence type="inferred from homology"/>
<accession>A0A0F9KCE3</accession>
<comment type="caution">
    <text evidence="2">The sequence shown here is derived from an EMBL/GenBank/DDBJ whole genome shotgun (WGS) entry which is preliminary data.</text>
</comment>
<name>A0A0F9KCE3_9ZZZZ</name>
<feature type="non-terminal residue" evidence="2">
    <location>
        <position position="1"/>
    </location>
</feature>
<sequence length="190" mass="20572">DITNIVDIADFKAGLMHNGYAPSVLVNNAAIDNPPGSGASFFGNIDKILEVNLIGLTNMTKAFVPVMTKRGGGVIINVGSIMGNIGADWRNYDEGFEKPVAYNLSKAALVQLSRSVTVQYGRDNVRCVTIAFGPLDTPDLPEDFKSKFLKQVPLGRVISERSWRAALRFAIECEDFAGAQVLIDGGYTAW</sequence>
<dbReference type="Gene3D" id="3.40.50.720">
    <property type="entry name" value="NAD(P)-binding Rossmann-like Domain"/>
    <property type="match status" value="1"/>
</dbReference>
<dbReference type="EMBL" id="LAZR01009495">
    <property type="protein sequence ID" value="KKM72306.1"/>
    <property type="molecule type" value="Genomic_DNA"/>
</dbReference>
<gene>
    <name evidence="2" type="ORF">LCGC14_1421800</name>
</gene>
<organism evidence="2">
    <name type="scientific">marine sediment metagenome</name>
    <dbReference type="NCBI Taxonomy" id="412755"/>
    <lineage>
        <taxon>unclassified sequences</taxon>
        <taxon>metagenomes</taxon>
        <taxon>ecological metagenomes</taxon>
    </lineage>
</organism>
<dbReference type="CDD" id="cd05233">
    <property type="entry name" value="SDR_c"/>
    <property type="match status" value="1"/>
</dbReference>
<comment type="similarity">
    <text evidence="1">Belongs to the short-chain dehydrogenases/reductases (SDR) family.</text>
</comment>
<dbReference type="PANTHER" id="PTHR42760">
    <property type="entry name" value="SHORT-CHAIN DEHYDROGENASES/REDUCTASES FAMILY MEMBER"/>
    <property type="match status" value="1"/>
</dbReference>
<dbReference type="InterPro" id="IPR036291">
    <property type="entry name" value="NAD(P)-bd_dom_sf"/>
</dbReference>
<protein>
    <recommendedName>
        <fullName evidence="3">SDR family oxidoreductase</fullName>
    </recommendedName>
</protein>
<evidence type="ECO:0008006" key="3">
    <source>
        <dbReference type="Google" id="ProtNLM"/>
    </source>
</evidence>
<dbReference type="Pfam" id="PF13561">
    <property type="entry name" value="adh_short_C2"/>
    <property type="match status" value="1"/>
</dbReference>
<evidence type="ECO:0000313" key="2">
    <source>
        <dbReference type="EMBL" id="KKM72306.1"/>
    </source>
</evidence>
<dbReference type="GO" id="GO:0016616">
    <property type="term" value="F:oxidoreductase activity, acting on the CH-OH group of donors, NAD or NADP as acceptor"/>
    <property type="evidence" value="ECO:0007669"/>
    <property type="project" value="TreeGrafter"/>
</dbReference>
<dbReference type="PRINTS" id="PR00081">
    <property type="entry name" value="GDHRDH"/>
</dbReference>
<evidence type="ECO:0000256" key="1">
    <source>
        <dbReference type="ARBA" id="ARBA00006484"/>
    </source>
</evidence>
<dbReference type="AlphaFoldDB" id="A0A0F9KCE3"/>
<reference evidence="2" key="1">
    <citation type="journal article" date="2015" name="Nature">
        <title>Complex archaea that bridge the gap between prokaryotes and eukaryotes.</title>
        <authorList>
            <person name="Spang A."/>
            <person name="Saw J.H."/>
            <person name="Jorgensen S.L."/>
            <person name="Zaremba-Niedzwiedzka K."/>
            <person name="Martijn J."/>
            <person name="Lind A.E."/>
            <person name="van Eijk R."/>
            <person name="Schleper C."/>
            <person name="Guy L."/>
            <person name="Ettema T.J."/>
        </authorList>
    </citation>
    <scope>NUCLEOTIDE SEQUENCE</scope>
</reference>
<dbReference type="InterPro" id="IPR002347">
    <property type="entry name" value="SDR_fam"/>
</dbReference>
<dbReference type="PRINTS" id="PR00080">
    <property type="entry name" value="SDRFAMILY"/>
</dbReference>
<dbReference type="SUPFAM" id="SSF51735">
    <property type="entry name" value="NAD(P)-binding Rossmann-fold domains"/>
    <property type="match status" value="1"/>
</dbReference>